<dbReference type="PROSITE" id="PS00785">
    <property type="entry name" value="5_NUCLEOTIDASE_1"/>
    <property type="match status" value="1"/>
</dbReference>
<dbReference type="GO" id="GO:0008768">
    <property type="term" value="F:UDP-sugar diphosphatase activity"/>
    <property type="evidence" value="ECO:0007669"/>
    <property type="project" value="TreeGrafter"/>
</dbReference>
<dbReference type="PRINTS" id="PR01607">
    <property type="entry name" value="APYRASEFAMLY"/>
</dbReference>
<dbReference type="GO" id="GO:0009166">
    <property type="term" value="P:nucleotide catabolic process"/>
    <property type="evidence" value="ECO:0007669"/>
    <property type="project" value="InterPro"/>
</dbReference>
<evidence type="ECO:0000259" key="4">
    <source>
        <dbReference type="Pfam" id="PF02872"/>
    </source>
</evidence>
<evidence type="ECO:0000313" key="6">
    <source>
        <dbReference type="Proteomes" id="UP000198778"/>
    </source>
</evidence>
<keyword evidence="2" id="KW-0378">Hydrolase</keyword>
<sequence>MTALTIIHTNDLHSELDRWSAVTALIKNRRAAAEKEGQDVLLFDLGDHCDRVHPLTEGLVGKGNTELLNAMNYDAVTIGNNEGITLAKSELNSLYTEAEFDILLANLYASQKERPSWAMPWKIYPVENEKKVAVIGLTIPFYAFYEELGWQVTDPLEEIETFLSEIENDVDFIICLSHLGLRLDKEIADKFPQIKLILGAHTHHVLEDGLKINETWLHQCGRSGSHVGEITVDLEHGEILKIQTHLVDLNFRDEETDRLLEKVEAEALPFLQEKVADLPAPMNVSWYKESPLVKEAAEALREWCGADIAMFNAGLLLQGLPAGTITKKHLHEICPHPINPAKVSVRGDDLIKLMYQSNQDNMVHYALKGYGFRGKVLGATFFSASVWTVQTAEEILKAADQIDEEKIYTLAVPDLFTFSHLYPIVTELQTKSYFMPEFLRDVLAWKLSKAYSLNRRS</sequence>
<dbReference type="GO" id="GO:0046872">
    <property type="term" value="F:metal ion binding"/>
    <property type="evidence" value="ECO:0007669"/>
    <property type="project" value="InterPro"/>
</dbReference>
<protein>
    <submittedName>
        <fullName evidence="5">2',3'-cyclic-nucleotide 2'-phosphodiesterase/5'-or 3'-nucleotidase, 5'-nucleotidase family</fullName>
    </submittedName>
</protein>
<reference evidence="6" key="1">
    <citation type="submission" date="2016-10" db="EMBL/GenBank/DDBJ databases">
        <authorList>
            <person name="Varghese N."/>
            <person name="Submissions S."/>
        </authorList>
    </citation>
    <scope>NUCLEOTIDE SEQUENCE [LARGE SCALE GENOMIC DNA]</scope>
    <source>
        <strain evidence="6">CGMCC 1.10369</strain>
    </source>
</reference>
<accession>A0A1H0JE84</accession>
<dbReference type="Pfam" id="PF02872">
    <property type="entry name" value="5_nucleotid_C"/>
    <property type="match status" value="1"/>
</dbReference>
<gene>
    <name evidence="5" type="ORF">SAMN04488053_11358</name>
</gene>
<dbReference type="EMBL" id="FNIL01000013">
    <property type="protein sequence ID" value="SDO42057.1"/>
    <property type="molecule type" value="Genomic_DNA"/>
</dbReference>
<dbReference type="InterPro" id="IPR029052">
    <property type="entry name" value="Metallo-depent_PP-like"/>
</dbReference>
<dbReference type="PANTHER" id="PTHR11575:SF23">
    <property type="entry name" value="5-NUCLEOTIDASE FAMILY PROTEIN"/>
    <property type="match status" value="1"/>
</dbReference>
<dbReference type="InterPro" id="IPR011240">
    <property type="entry name" value="Pesterase_YunD"/>
</dbReference>
<dbReference type="CDD" id="cd00845">
    <property type="entry name" value="MPP_UshA_N_like"/>
    <property type="match status" value="1"/>
</dbReference>
<dbReference type="Gene3D" id="3.90.780.10">
    <property type="entry name" value="5'-Nucleotidase, C-terminal domain"/>
    <property type="match status" value="1"/>
</dbReference>
<dbReference type="InterPro" id="IPR008334">
    <property type="entry name" value="5'-Nucleotdase_C"/>
</dbReference>
<dbReference type="GO" id="GO:0000166">
    <property type="term" value="F:nucleotide binding"/>
    <property type="evidence" value="ECO:0007669"/>
    <property type="project" value="UniProtKB-KW"/>
</dbReference>
<comment type="similarity">
    <text evidence="2">Belongs to the 5'-nucleotidase family.</text>
</comment>
<evidence type="ECO:0000256" key="2">
    <source>
        <dbReference type="RuleBase" id="RU362119"/>
    </source>
</evidence>
<dbReference type="AlphaFoldDB" id="A0A1H0JE84"/>
<dbReference type="RefSeq" id="WP_090843865.1">
    <property type="nucleotide sequence ID" value="NZ_FNIL01000013.1"/>
</dbReference>
<evidence type="ECO:0000259" key="3">
    <source>
        <dbReference type="Pfam" id="PF00149"/>
    </source>
</evidence>
<dbReference type="SUPFAM" id="SSF55816">
    <property type="entry name" value="5'-nucleotidase (syn. UDP-sugar hydrolase), C-terminal domain"/>
    <property type="match status" value="1"/>
</dbReference>
<evidence type="ECO:0000313" key="5">
    <source>
        <dbReference type="EMBL" id="SDO42057.1"/>
    </source>
</evidence>
<dbReference type="Proteomes" id="UP000198778">
    <property type="component" value="Unassembled WGS sequence"/>
</dbReference>
<organism evidence="5 6">
    <name type="scientific">Alkalicoccus daliensis</name>
    <dbReference type="NCBI Taxonomy" id="745820"/>
    <lineage>
        <taxon>Bacteria</taxon>
        <taxon>Bacillati</taxon>
        <taxon>Bacillota</taxon>
        <taxon>Bacilli</taxon>
        <taxon>Bacillales</taxon>
        <taxon>Bacillaceae</taxon>
        <taxon>Alkalicoccus</taxon>
    </lineage>
</organism>
<dbReference type="Gene3D" id="3.60.21.10">
    <property type="match status" value="1"/>
</dbReference>
<keyword evidence="6" id="KW-1185">Reference proteome</keyword>
<dbReference type="SUPFAM" id="SSF56300">
    <property type="entry name" value="Metallo-dependent phosphatases"/>
    <property type="match status" value="1"/>
</dbReference>
<feature type="domain" description="Calcineurin-like phosphoesterase" evidence="3">
    <location>
        <begin position="5"/>
        <end position="204"/>
    </location>
</feature>
<dbReference type="STRING" id="745820.SAMN04488053_11358"/>
<dbReference type="PANTHER" id="PTHR11575">
    <property type="entry name" value="5'-NUCLEOTIDASE-RELATED"/>
    <property type="match status" value="1"/>
</dbReference>
<dbReference type="InterPro" id="IPR036907">
    <property type="entry name" value="5'-Nucleotdase_C_sf"/>
</dbReference>
<name>A0A1H0JE84_9BACI</name>
<dbReference type="GO" id="GO:0008253">
    <property type="term" value="F:5'-nucleotidase activity"/>
    <property type="evidence" value="ECO:0007669"/>
    <property type="project" value="TreeGrafter"/>
</dbReference>
<dbReference type="GO" id="GO:0030288">
    <property type="term" value="C:outer membrane-bounded periplasmic space"/>
    <property type="evidence" value="ECO:0007669"/>
    <property type="project" value="TreeGrafter"/>
</dbReference>
<dbReference type="InterPro" id="IPR004843">
    <property type="entry name" value="Calcineurin-like_PHP"/>
</dbReference>
<dbReference type="OrthoDB" id="9793179at2"/>
<dbReference type="InterPro" id="IPR006179">
    <property type="entry name" value="5_nucleotidase/apyrase"/>
</dbReference>
<feature type="domain" description="5'-Nucleotidase C-terminal" evidence="4">
    <location>
        <begin position="285"/>
        <end position="414"/>
    </location>
</feature>
<proteinExistence type="inferred from homology"/>
<dbReference type="PIRSF" id="PIRSF036361">
    <property type="entry name" value="YunD"/>
    <property type="match status" value="1"/>
</dbReference>
<evidence type="ECO:0000256" key="1">
    <source>
        <dbReference type="ARBA" id="ARBA00022729"/>
    </source>
</evidence>
<dbReference type="InterPro" id="IPR006146">
    <property type="entry name" value="5'-Nucleotdase_CS"/>
</dbReference>
<keyword evidence="2" id="KW-0547">Nucleotide-binding</keyword>
<keyword evidence="1" id="KW-0732">Signal</keyword>
<dbReference type="Pfam" id="PF00149">
    <property type="entry name" value="Metallophos"/>
    <property type="match status" value="1"/>
</dbReference>